<accession>A0A5N6VIG3</accession>
<keyword evidence="2" id="KW-1185">Reference proteome</keyword>
<name>A0A5N6VIG3_9EURO</name>
<gene>
    <name evidence="1" type="ORF">BDV41DRAFT_552937</name>
</gene>
<evidence type="ECO:0000313" key="2">
    <source>
        <dbReference type="Proteomes" id="UP000325433"/>
    </source>
</evidence>
<evidence type="ECO:0000313" key="1">
    <source>
        <dbReference type="EMBL" id="KAE8307959.1"/>
    </source>
</evidence>
<proteinExistence type="predicted"/>
<dbReference type="EMBL" id="ML738394">
    <property type="protein sequence ID" value="KAE8307959.1"/>
    <property type="molecule type" value="Genomic_DNA"/>
</dbReference>
<dbReference type="AlphaFoldDB" id="A0A5N6VIG3"/>
<organism evidence="1 2">
    <name type="scientific">Aspergillus transmontanensis</name>
    <dbReference type="NCBI Taxonomy" id="1034304"/>
    <lineage>
        <taxon>Eukaryota</taxon>
        <taxon>Fungi</taxon>
        <taxon>Dikarya</taxon>
        <taxon>Ascomycota</taxon>
        <taxon>Pezizomycotina</taxon>
        <taxon>Eurotiomycetes</taxon>
        <taxon>Eurotiomycetidae</taxon>
        <taxon>Eurotiales</taxon>
        <taxon>Aspergillaceae</taxon>
        <taxon>Aspergillus</taxon>
        <taxon>Aspergillus subgen. Circumdati</taxon>
    </lineage>
</organism>
<sequence length="96" mass="11263">MRALIYSWSSYTIAWRVYHISRDFVIAVLTALCAGCQAWHSYPTRDCLSRPGFQTWERRIAALRYSQWDRLREFNLSTGDDQQSHLSAILHPRSSL</sequence>
<reference evidence="2" key="1">
    <citation type="submission" date="2019-04" db="EMBL/GenBank/DDBJ databases">
        <title>Friends and foes A comparative genomics studyof 23 Aspergillus species from section Flavi.</title>
        <authorList>
            <consortium name="DOE Joint Genome Institute"/>
            <person name="Kjaerbolling I."/>
            <person name="Vesth T."/>
            <person name="Frisvad J.C."/>
            <person name="Nybo J.L."/>
            <person name="Theobald S."/>
            <person name="Kildgaard S."/>
            <person name="Isbrandt T."/>
            <person name="Kuo A."/>
            <person name="Sato A."/>
            <person name="Lyhne E.K."/>
            <person name="Kogle M.E."/>
            <person name="Wiebenga A."/>
            <person name="Kun R.S."/>
            <person name="Lubbers R.J."/>
            <person name="Makela M.R."/>
            <person name="Barry K."/>
            <person name="Chovatia M."/>
            <person name="Clum A."/>
            <person name="Daum C."/>
            <person name="Haridas S."/>
            <person name="He G."/>
            <person name="LaButti K."/>
            <person name="Lipzen A."/>
            <person name="Mondo S."/>
            <person name="Riley R."/>
            <person name="Salamov A."/>
            <person name="Simmons B.A."/>
            <person name="Magnuson J.K."/>
            <person name="Henrissat B."/>
            <person name="Mortensen U.H."/>
            <person name="Larsen T.O."/>
            <person name="Devries R.P."/>
            <person name="Grigoriev I.V."/>
            <person name="Machida M."/>
            <person name="Baker S.E."/>
            <person name="Andersen M.R."/>
        </authorList>
    </citation>
    <scope>NUCLEOTIDE SEQUENCE [LARGE SCALE GENOMIC DNA]</scope>
    <source>
        <strain evidence="2">CBS 130015</strain>
    </source>
</reference>
<protein>
    <submittedName>
        <fullName evidence="1">Uncharacterized protein</fullName>
    </submittedName>
</protein>
<dbReference type="Proteomes" id="UP000325433">
    <property type="component" value="Unassembled WGS sequence"/>
</dbReference>